<evidence type="ECO:0008006" key="3">
    <source>
        <dbReference type="Google" id="ProtNLM"/>
    </source>
</evidence>
<accession>A0A5S5A135</accession>
<organism evidence="1 2">
    <name type="scientific">Desulfallas thermosapovorans DSM 6562</name>
    <dbReference type="NCBI Taxonomy" id="1121431"/>
    <lineage>
        <taxon>Bacteria</taxon>
        <taxon>Bacillati</taxon>
        <taxon>Bacillota</taxon>
        <taxon>Clostridia</taxon>
        <taxon>Eubacteriales</taxon>
        <taxon>Desulfallaceae</taxon>
        <taxon>Desulfallas</taxon>
    </lineage>
</organism>
<sequence>MSIQRKELYRLIDVLPEKEIPVAKRFLEFIINEAHFEDIKWLNADLADWPVYDWGAEGPPKGKPVRYIKGKGLEIIGGREP</sequence>
<evidence type="ECO:0000313" key="2">
    <source>
        <dbReference type="Proteomes" id="UP000323166"/>
    </source>
</evidence>
<dbReference type="RefSeq" id="WP_166510350.1">
    <property type="nucleotide sequence ID" value="NZ_VNHM01000001.1"/>
</dbReference>
<comment type="caution">
    <text evidence="1">The sequence shown here is derived from an EMBL/GenBank/DDBJ whole genome shotgun (WGS) entry which is preliminary data.</text>
</comment>
<proteinExistence type="predicted"/>
<keyword evidence="2" id="KW-1185">Reference proteome</keyword>
<dbReference type="EMBL" id="VNHM01000001">
    <property type="protein sequence ID" value="TYO98007.1"/>
    <property type="molecule type" value="Genomic_DNA"/>
</dbReference>
<evidence type="ECO:0000313" key="1">
    <source>
        <dbReference type="EMBL" id="TYO98007.1"/>
    </source>
</evidence>
<reference evidence="1 2" key="1">
    <citation type="submission" date="2019-07" db="EMBL/GenBank/DDBJ databases">
        <title>Genomic Encyclopedia of Type Strains, Phase I: the one thousand microbial genomes (KMG-I) project.</title>
        <authorList>
            <person name="Kyrpides N."/>
        </authorList>
    </citation>
    <scope>NUCLEOTIDE SEQUENCE [LARGE SCALE GENOMIC DNA]</scope>
    <source>
        <strain evidence="1 2">DSM 6562</strain>
    </source>
</reference>
<name>A0A5S5A135_9FIRM</name>
<dbReference type="Proteomes" id="UP000323166">
    <property type="component" value="Unassembled WGS sequence"/>
</dbReference>
<dbReference type="AlphaFoldDB" id="A0A5S5A135"/>
<protein>
    <recommendedName>
        <fullName evidence="3">DUF2281 domain-containing protein</fullName>
    </recommendedName>
</protein>
<gene>
    <name evidence="1" type="ORF">LX24_00292</name>
</gene>